<dbReference type="PROSITE" id="PS00587">
    <property type="entry name" value="GLYCOSYL_HYDROL_F17"/>
    <property type="match status" value="1"/>
</dbReference>
<dbReference type="Gene3D" id="3.20.20.80">
    <property type="entry name" value="Glycosidases"/>
    <property type="match status" value="1"/>
</dbReference>
<evidence type="ECO:0000256" key="2">
    <source>
        <dbReference type="ARBA" id="ARBA00008773"/>
    </source>
</evidence>
<dbReference type="InterPro" id="IPR000490">
    <property type="entry name" value="Glyco_hydro_17"/>
</dbReference>
<evidence type="ECO:0000256" key="3">
    <source>
        <dbReference type="ARBA" id="ARBA00012780"/>
    </source>
</evidence>
<dbReference type="OrthoDB" id="1293114at2759"/>
<dbReference type="EC" id="3.2.1.39" evidence="3"/>
<comment type="catalytic activity">
    <reaction evidence="1">
        <text>Hydrolysis of (1-&gt;3)-beta-D-glucosidic linkages in (1-&gt;3)-beta-D-glucans.</text>
        <dbReference type="EC" id="3.2.1.39"/>
    </reaction>
</comment>
<evidence type="ECO:0000313" key="9">
    <source>
        <dbReference type="EMBL" id="CAA7060601.1"/>
    </source>
</evidence>
<reference evidence="9" key="1">
    <citation type="submission" date="2020-01" db="EMBL/GenBank/DDBJ databases">
        <authorList>
            <person name="Mishra B."/>
        </authorList>
    </citation>
    <scope>NUCLEOTIDE SEQUENCE [LARGE SCALE GENOMIC DNA]</scope>
</reference>
<dbReference type="GO" id="GO:0005975">
    <property type="term" value="P:carbohydrate metabolic process"/>
    <property type="evidence" value="ECO:0007669"/>
    <property type="project" value="InterPro"/>
</dbReference>
<evidence type="ECO:0000256" key="7">
    <source>
        <dbReference type="RuleBase" id="RU004336"/>
    </source>
</evidence>
<dbReference type="Pfam" id="PF00332">
    <property type="entry name" value="Glyco_hydro_17"/>
    <property type="match status" value="1"/>
</dbReference>
<evidence type="ECO:0000256" key="8">
    <source>
        <dbReference type="SAM" id="SignalP"/>
    </source>
</evidence>
<accession>A0A6D2L4R2</accession>
<feature type="signal peptide" evidence="8">
    <location>
        <begin position="1"/>
        <end position="25"/>
    </location>
</feature>
<gene>
    <name evidence="9" type="ORF">MERR_LOCUS47837</name>
</gene>
<dbReference type="PANTHER" id="PTHR32227">
    <property type="entry name" value="GLUCAN ENDO-1,3-BETA-GLUCOSIDASE BG1-RELATED-RELATED"/>
    <property type="match status" value="1"/>
</dbReference>
<keyword evidence="8" id="KW-0732">Signal</keyword>
<comment type="similarity">
    <text evidence="2 6">Belongs to the glycosyl hydrolase 17 family.</text>
</comment>
<dbReference type="InterPro" id="IPR044965">
    <property type="entry name" value="Glyco_hydro_17_plant"/>
</dbReference>
<keyword evidence="10" id="KW-1185">Reference proteome</keyword>
<keyword evidence="5 7" id="KW-0326">Glycosidase</keyword>
<evidence type="ECO:0000256" key="6">
    <source>
        <dbReference type="RuleBase" id="RU004335"/>
    </source>
</evidence>
<dbReference type="EMBL" id="CACVBM020001829">
    <property type="protein sequence ID" value="CAA7060601.1"/>
    <property type="molecule type" value="Genomic_DNA"/>
</dbReference>
<organism evidence="9 10">
    <name type="scientific">Microthlaspi erraticum</name>
    <dbReference type="NCBI Taxonomy" id="1685480"/>
    <lineage>
        <taxon>Eukaryota</taxon>
        <taxon>Viridiplantae</taxon>
        <taxon>Streptophyta</taxon>
        <taxon>Embryophyta</taxon>
        <taxon>Tracheophyta</taxon>
        <taxon>Spermatophyta</taxon>
        <taxon>Magnoliopsida</taxon>
        <taxon>eudicotyledons</taxon>
        <taxon>Gunneridae</taxon>
        <taxon>Pentapetalae</taxon>
        <taxon>rosids</taxon>
        <taxon>malvids</taxon>
        <taxon>Brassicales</taxon>
        <taxon>Brassicaceae</taxon>
        <taxon>Coluteocarpeae</taxon>
        <taxon>Microthlaspi</taxon>
    </lineage>
</organism>
<name>A0A6D2L4R2_9BRAS</name>
<dbReference type="AlphaFoldDB" id="A0A6D2L4R2"/>
<dbReference type="Proteomes" id="UP000467841">
    <property type="component" value="Unassembled WGS sequence"/>
</dbReference>
<evidence type="ECO:0000256" key="1">
    <source>
        <dbReference type="ARBA" id="ARBA00000382"/>
    </source>
</evidence>
<sequence>MDSLAFYLLLLVSLTAVANPTVASATTIGVTYSTPRSISGSELLFSPERIAEKVVSMKIPAVRLLDSDPAMLRAFADTNVSLFISVPNPLVPLLASNRSLATAWVNRHVAPFYPRTNISIISVGNDVTSDSPDVSPFLLPAMENVHGSLRDLGIHKIPVSTTLYFFNILPAIFFPSAARFQQPKGEDTIRPILQFLERTNSSFLLNLHPYNVYESSFIVPFGHVIFDESPLCFIDDYPARLRYRNSFDMMVDAVITSMAAMGHKDLPLIVAETGWPSSGVETFSEEDLTLVYSEMFLRGLLAHLRSGSGTPLRKEGLLAVYVFELVEEEAKGMRNSGLLHHKVQL</sequence>
<proteinExistence type="inferred from homology"/>
<evidence type="ECO:0000256" key="4">
    <source>
        <dbReference type="ARBA" id="ARBA00022801"/>
    </source>
</evidence>
<feature type="chain" id="PRO_5025666631" description="glucan endo-1,3-beta-D-glucosidase" evidence="8">
    <location>
        <begin position="26"/>
        <end position="345"/>
    </location>
</feature>
<comment type="caution">
    <text evidence="9">The sequence shown here is derived from an EMBL/GenBank/DDBJ whole genome shotgun (WGS) entry which is preliminary data.</text>
</comment>
<dbReference type="SUPFAM" id="SSF51445">
    <property type="entry name" value="(Trans)glycosidases"/>
    <property type="match status" value="1"/>
</dbReference>
<evidence type="ECO:0000256" key="5">
    <source>
        <dbReference type="ARBA" id="ARBA00023295"/>
    </source>
</evidence>
<keyword evidence="4 7" id="KW-0378">Hydrolase</keyword>
<protein>
    <recommendedName>
        <fullName evidence="3">glucan endo-1,3-beta-D-glucosidase</fullName>
        <ecNumber evidence="3">3.2.1.39</ecNumber>
    </recommendedName>
</protein>
<dbReference type="GO" id="GO:0042973">
    <property type="term" value="F:glucan endo-1,3-beta-D-glucosidase activity"/>
    <property type="evidence" value="ECO:0007669"/>
    <property type="project" value="UniProtKB-EC"/>
</dbReference>
<evidence type="ECO:0000313" key="10">
    <source>
        <dbReference type="Proteomes" id="UP000467841"/>
    </source>
</evidence>
<dbReference type="InterPro" id="IPR017853">
    <property type="entry name" value="GH"/>
</dbReference>